<proteinExistence type="predicted"/>
<dbReference type="HOGENOM" id="CLU_3099924_0_0_11"/>
<name>B2GLH5_KOCRD</name>
<protein>
    <submittedName>
        <fullName evidence="1">Uncharacterized protein</fullName>
    </submittedName>
</protein>
<dbReference type="STRING" id="378753.KRH_09210"/>
<dbReference type="Proteomes" id="UP000008838">
    <property type="component" value="Chromosome"/>
</dbReference>
<evidence type="ECO:0000313" key="1">
    <source>
        <dbReference type="EMBL" id="BAG29268.1"/>
    </source>
</evidence>
<organism evidence="1 2">
    <name type="scientific">Kocuria rhizophila (strain ATCC 9341 / DSM 348 / NBRC 103217 / DC2201)</name>
    <dbReference type="NCBI Taxonomy" id="378753"/>
    <lineage>
        <taxon>Bacteria</taxon>
        <taxon>Bacillati</taxon>
        <taxon>Actinomycetota</taxon>
        <taxon>Actinomycetes</taxon>
        <taxon>Micrococcales</taxon>
        <taxon>Micrococcaceae</taxon>
        <taxon>Kocuria</taxon>
    </lineage>
</organism>
<keyword evidence="2" id="KW-1185">Reference proteome</keyword>
<dbReference type="EMBL" id="AP009152">
    <property type="protein sequence ID" value="BAG29268.1"/>
    <property type="molecule type" value="Genomic_DNA"/>
</dbReference>
<reference evidence="1 2" key="1">
    <citation type="journal article" date="2008" name="J. Bacteriol.">
        <title>Complete genome sequence of the soil actinomycete Kocuria rhizophila.</title>
        <authorList>
            <person name="Takarada H."/>
            <person name="Sekine M."/>
            <person name="Kosugi H."/>
            <person name="Matsuo Y."/>
            <person name="Fujisawa T."/>
            <person name="Omata S."/>
            <person name="Kishi E."/>
            <person name="Shimizu A."/>
            <person name="Tsukatani N."/>
            <person name="Tanikawa S."/>
            <person name="Fujita N."/>
            <person name="Harayama S."/>
        </authorList>
    </citation>
    <scope>NUCLEOTIDE SEQUENCE [LARGE SCALE GENOMIC DNA]</scope>
    <source>
        <strain evidence="2">ATCC 9341 / DSM 348 / NBRC 103217 / DC2201</strain>
    </source>
</reference>
<dbReference type="KEGG" id="krh:KRH_09210"/>
<gene>
    <name evidence="1" type="ordered locus">KRH_09210</name>
</gene>
<evidence type="ECO:0000313" key="2">
    <source>
        <dbReference type="Proteomes" id="UP000008838"/>
    </source>
</evidence>
<accession>B2GLH5</accession>
<dbReference type="AlphaFoldDB" id="B2GLH5"/>
<sequence>MSNVIRGQFGTPDLDAYVARLVAEAPPLNDAQKAALAGLLRPVETRGGAAA</sequence>
<dbReference type="RefSeq" id="WP_012397989.1">
    <property type="nucleotide sequence ID" value="NC_010617.1"/>
</dbReference>